<keyword evidence="3" id="KW-1185">Reference proteome</keyword>
<evidence type="ECO:0008006" key="4">
    <source>
        <dbReference type="Google" id="ProtNLM"/>
    </source>
</evidence>
<feature type="transmembrane region" description="Helical" evidence="1">
    <location>
        <begin position="12"/>
        <end position="34"/>
    </location>
</feature>
<evidence type="ECO:0000256" key="1">
    <source>
        <dbReference type="SAM" id="Phobius"/>
    </source>
</evidence>
<name>A0ABY7VVC7_9BACT</name>
<evidence type="ECO:0000313" key="3">
    <source>
        <dbReference type="Proteomes" id="UP001214250"/>
    </source>
</evidence>
<dbReference type="Proteomes" id="UP001214250">
    <property type="component" value="Chromosome 2"/>
</dbReference>
<dbReference type="EMBL" id="CP117812">
    <property type="protein sequence ID" value="WDE98180.1"/>
    <property type="molecule type" value="Genomic_DNA"/>
</dbReference>
<accession>A0ABY7VVC7</accession>
<sequence length="233" mass="25573">MIKKHSFTMVEVIIALGILTIAMFTLVGLLPAGLQNSEETEHSTHAPLVAKTVNNFLALLVNGDDNSTIDGAWNGGNSGDADGYDSWLQNYNLVTENRTNYTTSKDSEAFSTATDLKQGDFSGAAMILPNGGDYTRDPSLKNLTLFKQSNLLYGGYYEDTVDGVVNVQYGIRIWNGQLGMNTTAGQGNAIFTPQASDTGVLFTIEISWPPQMEYQRRIAMGNYYQLVTYVEKH</sequence>
<gene>
    <name evidence="2" type="ORF">PQO03_20395</name>
</gene>
<evidence type="ECO:0000313" key="2">
    <source>
        <dbReference type="EMBL" id="WDE98180.1"/>
    </source>
</evidence>
<keyword evidence="1" id="KW-1133">Transmembrane helix</keyword>
<reference evidence="2 3" key="1">
    <citation type="submission" date="2023-02" db="EMBL/GenBank/DDBJ databases">
        <title>Genome sequence of Lentisphaera profundi SAORIC-696.</title>
        <authorList>
            <person name="Kim e."/>
            <person name="Cho J.-C."/>
            <person name="Choi A."/>
            <person name="Kang I."/>
        </authorList>
    </citation>
    <scope>NUCLEOTIDE SEQUENCE [LARGE SCALE GENOMIC DNA]</scope>
    <source>
        <strain evidence="2 3">SAORIC-696</strain>
    </source>
</reference>
<keyword evidence="1" id="KW-0472">Membrane</keyword>
<keyword evidence="1" id="KW-0812">Transmembrane</keyword>
<proteinExistence type="predicted"/>
<protein>
    <recommendedName>
        <fullName evidence="4">Prepilin-type N-terminal cleavage/methylation domain-containing protein</fullName>
    </recommendedName>
</protein>
<organism evidence="2 3">
    <name type="scientific">Lentisphaera profundi</name>
    <dbReference type="NCBI Taxonomy" id="1658616"/>
    <lineage>
        <taxon>Bacteria</taxon>
        <taxon>Pseudomonadati</taxon>
        <taxon>Lentisphaerota</taxon>
        <taxon>Lentisphaeria</taxon>
        <taxon>Lentisphaerales</taxon>
        <taxon>Lentisphaeraceae</taxon>
        <taxon>Lentisphaera</taxon>
    </lineage>
</organism>
<dbReference type="RefSeq" id="WP_274153000.1">
    <property type="nucleotide sequence ID" value="NZ_CP117812.1"/>
</dbReference>